<organism evidence="12 13">
    <name type="scientific">Ancylomarina longa</name>
    <dbReference type="NCBI Taxonomy" id="2487017"/>
    <lineage>
        <taxon>Bacteria</taxon>
        <taxon>Pseudomonadati</taxon>
        <taxon>Bacteroidota</taxon>
        <taxon>Bacteroidia</taxon>
        <taxon>Marinilabiliales</taxon>
        <taxon>Marinifilaceae</taxon>
        <taxon>Ancylomarina</taxon>
    </lineage>
</organism>
<evidence type="ECO:0000256" key="1">
    <source>
        <dbReference type="ARBA" id="ARBA00000971"/>
    </source>
</evidence>
<feature type="domain" description="PPIase FKBP-type" evidence="11">
    <location>
        <begin position="6"/>
        <end position="83"/>
    </location>
</feature>
<dbReference type="Proteomes" id="UP000282985">
    <property type="component" value="Unassembled WGS sequence"/>
</dbReference>
<comment type="function">
    <text evidence="8">Also involved in hydrogenase metallocenter assembly, probably by participating in the nickel insertion step. This function in hydrogenase biosynthesis requires chaperone activity and the presence of the metal-binding domain, but not PPIase activity.</text>
</comment>
<keyword evidence="7 9" id="KW-0413">Isomerase</keyword>
<reference evidence="12 13" key="1">
    <citation type="submission" date="2018-11" db="EMBL/GenBank/DDBJ databases">
        <title>Parancylomarina longa gen. nov., sp. nov., isolated from sediments of southern Okinawa.</title>
        <authorList>
            <person name="Fu T."/>
        </authorList>
    </citation>
    <scope>NUCLEOTIDE SEQUENCE [LARGE SCALE GENOMIC DNA]</scope>
    <source>
        <strain evidence="12 13">T3-2 S1-C</strain>
    </source>
</reference>
<dbReference type="PANTHER" id="PTHR47861">
    <property type="entry name" value="FKBP-TYPE PEPTIDYL-PROLYL CIS-TRANS ISOMERASE SLYD"/>
    <property type="match status" value="1"/>
</dbReference>
<dbReference type="GO" id="GO:0005737">
    <property type="term" value="C:cytoplasm"/>
    <property type="evidence" value="ECO:0007669"/>
    <property type="project" value="UniProtKB-SubCell"/>
</dbReference>
<dbReference type="Gene3D" id="3.10.50.40">
    <property type="match status" value="1"/>
</dbReference>
<evidence type="ECO:0000313" key="12">
    <source>
        <dbReference type="EMBL" id="RUT72893.1"/>
    </source>
</evidence>
<dbReference type="PROSITE" id="PS50059">
    <property type="entry name" value="FKBP_PPIASE"/>
    <property type="match status" value="1"/>
</dbReference>
<gene>
    <name evidence="12" type="ORF">DLK05_16130</name>
</gene>
<comment type="caution">
    <text evidence="12">The sequence shown here is derived from an EMBL/GenBank/DDBJ whole genome shotgun (WGS) entry which is preliminary data.</text>
</comment>
<comment type="catalytic activity">
    <reaction evidence="1 9 10">
        <text>[protein]-peptidylproline (omega=180) = [protein]-peptidylproline (omega=0)</text>
        <dbReference type="Rhea" id="RHEA:16237"/>
        <dbReference type="Rhea" id="RHEA-COMP:10747"/>
        <dbReference type="Rhea" id="RHEA-COMP:10748"/>
        <dbReference type="ChEBI" id="CHEBI:83833"/>
        <dbReference type="ChEBI" id="CHEBI:83834"/>
        <dbReference type="EC" id="5.2.1.8"/>
    </reaction>
</comment>
<dbReference type="GO" id="GO:0042026">
    <property type="term" value="P:protein refolding"/>
    <property type="evidence" value="ECO:0007669"/>
    <property type="project" value="UniProtKB-ARBA"/>
</dbReference>
<dbReference type="EC" id="5.2.1.8" evidence="10"/>
<accession>A0A434AES7</accession>
<keyword evidence="5 9" id="KW-0697">Rotamase</keyword>
<dbReference type="EMBL" id="RJJX01000038">
    <property type="protein sequence ID" value="RUT72893.1"/>
    <property type="molecule type" value="Genomic_DNA"/>
</dbReference>
<evidence type="ECO:0000256" key="7">
    <source>
        <dbReference type="ARBA" id="ARBA00023235"/>
    </source>
</evidence>
<keyword evidence="6" id="KW-0143">Chaperone</keyword>
<comment type="similarity">
    <text evidence="3 10">Belongs to the FKBP-type PPIase family.</text>
</comment>
<evidence type="ECO:0000256" key="2">
    <source>
        <dbReference type="ARBA" id="ARBA00004496"/>
    </source>
</evidence>
<dbReference type="Pfam" id="PF00254">
    <property type="entry name" value="FKBP_C"/>
    <property type="match status" value="1"/>
</dbReference>
<dbReference type="RefSeq" id="WP_127344992.1">
    <property type="nucleotide sequence ID" value="NZ_RJJX01000038.1"/>
</dbReference>
<evidence type="ECO:0000256" key="6">
    <source>
        <dbReference type="ARBA" id="ARBA00023186"/>
    </source>
</evidence>
<dbReference type="OrthoDB" id="9808891at2"/>
<dbReference type="PANTHER" id="PTHR47861:SF3">
    <property type="entry name" value="FKBP-TYPE PEPTIDYL-PROLYL CIS-TRANS ISOMERASE SLYD"/>
    <property type="match status" value="1"/>
</dbReference>
<evidence type="ECO:0000256" key="10">
    <source>
        <dbReference type="RuleBase" id="RU003915"/>
    </source>
</evidence>
<dbReference type="GO" id="GO:0003755">
    <property type="term" value="F:peptidyl-prolyl cis-trans isomerase activity"/>
    <property type="evidence" value="ECO:0007669"/>
    <property type="project" value="UniProtKB-UniRule"/>
</dbReference>
<evidence type="ECO:0000259" key="11">
    <source>
        <dbReference type="PROSITE" id="PS50059"/>
    </source>
</evidence>
<evidence type="ECO:0000256" key="3">
    <source>
        <dbReference type="ARBA" id="ARBA00006577"/>
    </source>
</evidence>
<dbReference type="InterPro" id="IPR001179">
    <property type="entry name" value="PPIase_FKBP_dom"/>
</dbReference>
<protein>
    <recommendedName>
        <fullName evidence="10">Peptidyl-prolyl cis-trans isomerase</fullName>
        <ecNumber evidence="10">5.2.1.8</ecNumber>
    </recommendedName>
</protein>
<dbReference type="Gene3D" id="2.40.10.330">
    <property type="match status" value="1"/>
</dbReference>
<evidence type="ECO:0000256" key="9">
    <source>
        <dbReference type="PROSITE-ProRule" id="PRU00277"/>
    </source>
</evidence>
<keyword evidence="13" id="KW-1185">Reference proteome</keyword>
<evidence type="ECO:0000256" key="4">
    <source>
        <dbReference type="ARBA" id="ARBA00022490"/>
    </source>
</evidence>
<dbReference type="InterPro" id="IPR048261">
    <property type="entry name" value="SlpA/SlyD-like_ins_sf"/>
</dbReference>
<name>A0A434AES7_9BACT</name>
<sequence length="175" mass="18846">MTIAKDKVISVIYELKTDPSGEIIEKAVNGTPLTYLCGAGQMLEKFESNLMGLKIGDAFDFKLESADAYGEASEQAVIDLPKNIFEVNGELDTEVIKEGNVVPMQDSSGRRMNGIVLEVADTTIKMDFNHPLAGDDLYFKGEVIEVREASEEEMKAAYEPQGGCDGGSCGSGCSC</sequence>
<dbReference type="AlphaFoldDB" id="A0A434AES7"/>
<evidence type="ECO:0000256" key="8">
    <source>
        <dbReference type="ARBA" id="ARBA00037071"/>
    </source>
</evidence>
<dbReference type="SUPFAM" id="SSF54534">
    <property type="entry name" value="FKBP-like"/>
    <property type="match status" value="1"/>
</dbReference>
<evidence type="ECO:0000313" key="13">
    <source>
        <dbReference type="Proteomes" id="UP000282985"/>
    </source>
</evidence>
<evidence type="ECO:0000256" key="5">
    <source>
        <dbReference type="ARBA" id="ARBA00023110"/>
    </source>
</evidence>
<dbReference type="InterPro" id="IPR046357">
    <property type="entry name" value="PPIase_dom_sf"/>
</dbReference>
<keyword evidence="4" id="KW-0963">Cytoplasm</keyword>
<comment type="subcellular location">
    <subcellularLocation>
        <location evidence="2">Cytoplasm</location>
    </subcellularLocation>
</comment>
<proteinExistence type="inferred from homology"/>